<comment type="similarity">
    <text evidence="4 16">Belongs to the peptidase M14 family.</text>
</comment>
<evidence type="ECO:0000256" key="13">
    <source>
        <dbReference type="ARBA" id="ARBA00025210"/>
    </source>
</evidence>
<dbReference type="PANTHER" id="PTHR11705:SF147">
    <property type="entry name" value="INACTIVE METALLOCARBOXYPEPTIDASE ECM14"/>
    <property type="match status" value="1"/>
</dbReference>
<evidence type="ECO:0000313" key="20">
    <source>
        <dbReference type="EMBL" id="KLJ11161.1"/>
    </source>
</evidence>
<keyword evidence="9" id="KW-0862">Zinc</keyword>
<dbReference type="InterPro" id="IPR057246">
    <property type="entry name" value="CARBOXYPEPT_ZN_1"/>
</dbReference>
<evidence type="ECO:0000256" key="10">
    <source>
        <dbReference type="ARBA" id="ARBA00023157"/>
    </source>
</evidence>
<evidence type="ECO:0000259" key="19">
    <source>
        <dbReference type="PROSITE" id="PS52035"/>
    </source>
</evidence>
<evidence type="ECO:0000256" key="15">
    <source>
        <dbReference type="ARBA" id="ARBA00026213"/>
    </source>
</evidence>
<dbReference type="PROSITE" id="PS00132">
    <property type="entry name" value="CARBOXYPEPT_ZN_1"/>
    <property type="match status" value="1"/>
</dbReference>
<dbReference type="CDD" id="cd03860">
    <property type="entry name" value="M14_CP_A-B_like"/>
    <property type="match status" value="1"/>
</dbReference>
<dbReference type="PROSITE" id="PS52035">
    <property type="entry name" value="PEPTIDASE_M14"/>
    <property type="match status" value="1"/>
</dbReference>
<evidence type="ECO:0000256" key="12">
    <source>
        <dbReference type="ARBA" id="ARBA00023316"/>
    </source>
</evidence>
<gene>
    <name evidence="20" type="ORF">EMPG_13544</name>
</gene>
<feature type="signal peptide" evidence="18">
    <location>
        <begin position="1"/>
        <end position="21"/>
    </location>
</feature>
<dbReference type="GO" id="GO:0004181">
    <property type="term" value="F:metallocarboxypeptidase activity"/>
    <property type="evidence" value="ECO:0007669"/>
    <property type="project" value="InterPro"/>
</dbReference>
<feature type="chain" id="PRO_5005199482" description="Inactive metallocarboxypeptidase ECM14" evidence="18">
    <location>
        <begin position="22"/>
        <end position="593"/>
    </location>
</feature>
<dbReference type="GO" id="GO:0006508">
    <property type="term" value="P:proteolysis"/>
    <property type="evidence" value="ECO:0007669"/>
    <property type="project" value="InterPro"/>
</dbReference>
<evidence type="ECO:0000256" key="17">
    <source>
        <dbReference type="SAM" id="MobiDB-lite"/>
    </source>
</evidence>
<dbReference type="Gene3D" id="3.40.630.10">
    <property type="entry name" value="Zn peptidases"/>
    <property type="match status" value="1"/>
</dbReference>
<dbReference type="GO" id="GO:0008270">
    <property type="term" value="F:zinc ion binding"/>
    <property type="evidence" value="ECO:0007669"/>
    <property type="project" value="InterPro"/>
</dbReference>
<keyword evidence="10" id="KW-1015">Disulfide bond</keyword>
<evidence type="ECO:0000256" key="9">
    <source>
        <dbReference type="ARBA" id="ARBA00022833"/>
    </source>
</evidence>
<comment type="caution">
    <text evidence="16">Lacks conserved residue(s) required for the propagation of feature annotation.</text>
</comment>
<dbReference type="AlphaFoldDB" id="A0A0H1BPP9"/>
<feature type="region of interest" description="Disordered" evidence="17">
    <location>
        <begin position="544"/>
        <end position="593"/>
    </location>
</feature>
<organism evidence="20 21">
    <name type="scientific">Blastomyces silverae</name>
    <dbReference type="NCBI Taxonomy" id="2060906"/>
    <lineage>
        <taxon>Eukaryota</taxon>
        <taxon>Fungi</taxon>
        <taxon>Dikarya</taxon>
        <taxon>Ascomycota</taxon>
        <taxon>Pezizomycotina</taxon>
        <taxon>Eurotiomycetes</taxon>
        <taxon>Eurotiomycetidae</taxon>
        <taxon>Onygenales</taxon>
        <taxon>Ajellomycetaceae</taxon>
        <taxon>Blastomyces</taxon>
    </lineage>
</organism>
<evidence type="ECO:0000256" key="5">
    <source>
        <dbReference type="ARBA" id="ARBA00022525"/>
    </source>
</evidence>
<reference evidence="21" key="1">
    <citation type="journal article" date="2015" name="PLoS Genet.">
        <title>The dynamic genome and transcriptome of the human fungal pathogen Blastomyces and close relative Emmonsia.</title>
        <authorList>
            <person name="Munoz J.F."/>
            <person name="Gauthier G.M."/>
            <person name="Desjardins C.A."/>
            <person name="Gallo J.E."/>
            <person name="Holder J."/>
            <person name="Sullivan T.D."/>
            <person name="Marty A.J."/>
            <person name="Carmen J.C."/>
            <person name="Chen Z."/>
            <person name="Ding L."/>
            <person name="Gujja S."/>
            <person name="Magrini V."/>
            <person name="Misas E."/>
            <person name="Mitreva M."/>
            <person name="Priest M."/>
            <person name="Saif S."/>
            <person name="Whiston E.A."/>
            <person name="Young S."/>
            <person name="Zeng Q."/>
            <person name="Goldman W.E."/>
            <person name="Mardis E.R."/>
            <person name="Taylor J.W."/>
            <person name="McEwen J.G."/>
            <person name="Clay O.K."/>
            <person name="Klein B.S."/>
            <person name="Cuomo C.A."/>
        </authorList>
    </citation>
    <scope>NUCLEOTIDE SEQUENCE [LARGE SCALE GENOMIC DNA]</scope>
    <source>
        <strain evidence="21">UAMH 139</strain>
    </source>
</reference>
<feature type="domain" description="Peptidase M14" evidence="19">
    <location>
        <begin position="203"/>
        <end position="522"/>
    </location>
</feature>
<keyword evidence="5" id="KW-0964">Secreted</keyword>
<evidence type="ECO:0000256" key="16">
    <source>
        <dbReference type="PROSITE-ProRule" id="PRU01379"/>
    </source>
</evidence>
<dbReference type="InterPro" id="IPR000834">
    <property type="entry name" value="Peptidase_M14"/>
</dbReference>
<sequence>MRQFTHGTLLAILALANTISAIPSFSTNNYPAHPAEPVALFTQEQPQAPLGLWTRLRNSVIERLWSVPPQQRNHRGGNKHQYPLYSAPASLRARYGDDVVLRFRLQTADEVKALVEASNILFLDVWASTDEWVDIRLAKDVVPSLLGLLPKSLQTSHVPLIHDLPQTIYESYPASSQRPTDNGRGFLPSSEPSSDVTNIFFEDYQPLSVIGPWMRLLASMFPSHVQLISIGSSFEGRDIPALRVGVRPANDFKPRKTVIIGGGSHAREWIGVSTVNYVAYSLITTYGKSTPISTLLEQFDFIFIPTINPDGYVHTWETDRLWRKNRQETSLPFCPGVDLDRTWGFEWNGNITGDNPCSESYGGDEPFAGTEARQLAEWVKEQTEQHNVKFVAYLDLHSYSQQVLYPYSYSCLPRPPNLENLEELAMGIAKAIRLTNRQSYAVSSACQGFTASQKKAKVDTFPRMESTGGSALDWFYNNVGVKYAYQLKLRDKGSYGFLLPRENIVPTGKEVFNAVMVLGKFLLGPEGFEGLNWEAEFQRLNEADKSILDDGDDDDDDGGQDRKDDSWIPDEYKNDNDHDDDDDGWGLRRRRKR</sequence>
<dbReference type="EMBL" id="LDEV01001718">
    <property type="protein sequence ID" value="KLJ11161.1"/>
    <property type="molecule type" value="Genomic_DNA"/>
</dbReference>
<dbReference type="Pfam" id="PF00246">
    <property type="entry name" value="Peptidase_M14"/>
    <property type="match status" value="1"/>
</dbReference>
<comment type="subcellular location">
    <subcellularLocation>
        <location evidence="3">Secreted</location>
    </subcellularLocation>
    <subcellularLocation>
        <location evidence="2">Vacuole</location>
    </subcellularLocation>
</comment>
<dbReference type="FunFam" id="3.40.630.10:FF:000060">
    <property type="entry name" value="Putative metallocarboxypeptidase ecm14"/>
    <property type="match status" value="1"/>
</dbReference>
<dbReference type="GO" id="GO:0005576">
    <property type="term" value="C:extracellular region"/>
    <property type="evidence" value="ECO:0007669"/>
    <property type="project" value="UniProtKB-SubCell"/>
</dbReference>
<keyword evidence="21" id="KW-1185">Reference proteome</keyword>
<keyword evidence="11" id="KW-0325">Glycoprotein</keyword>
<evidence type="ECO:0000256" key="11">
    <source>
        <dbReference type="ARBA" id="ARBA00023180"/>
    </source>
</evidence>
<comment type="function">
    <text evidence="13">Inactive carboxypeptidase that may play a role in cell wall organization and biogenesis.</text>
</comment>
<evidence type="ECO:0000256" key="7">
    <source>
        <dbReference type="ARBA" id="ARBA00022723"/>
    </source>
</evidence>
<evidence type="ECO:0000256" key="1">
    <source>
        <dbReference type="ARBA" id="ARBA00001947"/>
    </source>
</evidence>
<comment type="cofactor">
    <cofactor evidence="1">
        <name>Zn(2+)</name>
        <dbReference type="ChEBI" id="CHEBI:29105"/>
    </cofactor>
</comment>
<evidence type="ECO:0000256" key="18">
    <source>
        <dbReference type="SAM" id="SignalP"/>
    </source>
</evidence>
<keyword evidence="6" id="KW-0926">Vacuole</keyword>
<feature type="compositionally biased region" description="Basic and acidic residues" evidence="17">
    <location>
        <begin position="559"/>
        <end position="576"/>
    </location>
</feature>
<dbReference type="PRINTS" id="PR00765">
    <property type="entry name" value="CRBOXYPTASEA"/>
</dbReference>
<protein>
    <recommendedName>
        <fullName evidence="14">Inactive metallocarboxypeptidase ECM14</fullName>
    </recommendedName>
    <alternativeName>
        <fullName evidence="15">Inactive metallocarboxypeptidase ecm14</fullName>
    </alternativeName>
</protein>
<dbReference type="GO" id="GO:0005773">
    <property type="term" value="C:vacuole"/>
    <property type="evidence" value="ECO:0007669"/>
    <property type="project" value="UniProtKB-SubCell"/>
</dbReference>
<dbReference type="Proteomes" id="UP000053573">
    <property type="component" value="Unassembled WGS sequence"/>
</dbReference>
<keyword evidence="12" id="KW-0961">Cell wall biogenesis/degradation</keyword>
<evidence type="ECO:0000256" key="4">
    <source>
        <dbReference type="ARBA" id="ARBA00005988"/>
    </source>
</evidence>
<dbReference type="PANTHER" id="PTHR11705">
    <property type="entry name" value="PROTEASE FAMILY M14 CARBOXYPEPTIDASE A,B"/>
    <property type="match status" value="1"/>
</dbReference>
<dbReference type="GO" id="GO:0071555">
    <property type="term" value="P:cell wall organization"/>
    <property type="evidence" value="ECO:0007669"/>
    <property type="project" value="UniProtKB-KW"/>
</dbReference>
<name>A0A0H1BPP9_9EURO</name>
<keyword evidence="7" id="KW-0479">Metal-binding</keyword>
<dbReference type="SMART" id="SM00631">
    <property type="entry name" value="Zn_pept"/>
    <property type="match status" value="1"/>
</dbReference>
<evidence type="ECO:0000256" key="6">
    <source>
        <dbReference type="ARBA" id="ARBA00022554"/>
    </source>
</evidence>
<dbReference type="STRING" id="2060906.A0A0H1BPP9"/>
<comment type="caution">
    <text evidence="20">The sequence shown here is derived from an EMBL/GenBank/DDBJ whole genome shotgun (WGS) entry which is preliminary data.</text>
</comment>
<proteinExistence type="inferred from homology"/>
<accession>A0A0H1BPP9</accession>
<feature type="compositionally biased region" description="Acidic residues" evidence="17">
    <location>
        <begin position="549"/>
        <end position="558"/>
    </location>
</feature>
<evidence type="ECO:0000256" key="2">
    <source>
        <dbReference type="ARBA" id="ARBA00004116"/>
    </source>
</evidence>
<evidence type="ECO:0000256" key="3">
    <source>
        <dbReference type="ARBA" id="ARBA00004613"/>
    </source>
</evidence>
<evidence type="ECO:0000313" key="21">
    <source>
        <dbReference type="Proteomes" id="UP000053573"/>
    </source>
</evidence>
<dbReference type="SUPFAM" id="SSF53187">
    <property type="entry name" value="Zn-dependent exopeptidases"/>
    <property type="match status" value="1"/>
</dbReference>
<keyword evidence="8 18" id="KW-0732">Signal</keyword>
<evidence type="ECO:0000256" key="14">
    <source>
        <dbReference type="ARBA" id="ARBA00026187"/>
    </source>
</evidence>
<dbReference type="OrthoDB" id="3626597at2759"/>
<evidence type="ECO:0000256" key="8">
    <source>
        <dbReference type="ARBA" id="ARBA00022729"/>
    </source>
</evidence>